<proteinExistence type="inferred from homology"/>
<evidence type="ECO:0000256" key="3">
    <source>
        <dbReference type="ARBA" id="ARBA00022664"/>
    </source>
</evidence>
<dbReference type="GO" id="GO:0006417">
    <property type="term" value="P:regulation of translation"/>
    <property type="evidence" value="ECO:0007669"/>
    <property type="project" value="UniProtKB-KW"/>
</dbReference>
<comment type="caution">
    <text evidence="9">The sequence shown here is derived from an EMBL/GenBank/DDBJ whole genome shotgun (WGS) entry which is preliminary data.</text>
</comment>
<keyword evidence="10" id="KW-1185">Reference proteome</keyword>
<sequence length="549" mass="63759">MAAMAISMSQRRLATEDGRKNSGPNSRRHCLGHDDETHGVYIPPFKLSRMMKQVEDKRSVEYQRLTWDALRKSINGPVNKRVNTRFPEVGQILLGRLVLHFRRAFDIKDKPGIQFQRAFDRKDKLRLLAAAKFIAHLVNQQVAHEIIALELLTFLLDNPTDLKVKVAVVFVTECGSMLRDLSPKGLYFIFERFRGILYQGDIERRVLYLIENLFAKLRAKFQGHPAVLPELDLVEQEDKLTHEISLLDEIDPQTSLDLFQPDPDYLESEKRYEELKKTILGDESEDEEASTYDAVDAVSDSEDDEEEEEEDEQQQMEISDQTETNLVNLRRTIYLTSMSSLCFEEVGHKLMEIKLEPGHKMEVCIMLLECCSQERTYSRYYGLLGQSSDALPWYVLAYVRLTEEDTTSSSRIFLKFLFQELSQHLGIQLLNERLNDPAMQIQGCYDSIFPKDNPKNARFAINFFTSIGLGGVAENLREYMKQMPRLILQEQNQVSYEDEHESASSEDESESDRNKRHNKHKRMLQSERRERHKQHKRSSGSELSTNFVQ</sequence>
<dbReference type="PANTHER" id="PTHR18034">
    <property type="entry name" value="CELL CYCLE CONTROL PROTEIN CWF22-RELATED"/>
    <property type="match status" value="1"/>
</dbReference>
<feature type="compositionally biased region" description="Acidic residues" evidence="7">
    <location>
        <begin position="299"/>
        <end position="314"/>
    </location>
</feature>
<name>A0A540N8G2_MALBA</name>
<feature type="domain" description="MI" evidence="8">
    <location>
        <begin position="328"/>
        <end position="454"/>
    </location>
</feature>
<comment type="similarity">
    <text evidence="2">Belongs to the CWC22 family.</text>
</comment>
<comment type="subcellular location">
    <subcellularLocation>
        <location evidence="1">Nucleus</location>
    </subcellularLocation>
</comment>
<evidence type="ECO:0000256" key="6">
    <source>
        <dbReference type="ARBA" id="ARBA00023242"/>
    </source>
</evidence>
<keyword evidence="6" id="KW-0539">Nucleus</keyword>
<dbReference type="InterPro" id="IPR050781">
    <property type="entry name" value="CWC22_splicing_factor"/>
</dbReference>
<reference evidence="9 10" key="1">
    <citation type="journal article" date="2019" name="G3 (Bethesda)">
        <title>Sequencing of a Wild Apple (Malus baccata) Genome Unravels the Differences Between Cultivated and Wild Apple Species Regarding Disease Resistance and Cold Tolerance.</title>
        <authorList>
            <person name="Chen X."/>
        </authorList>
    </citation>
    <scope>NUCLEOTIDE SEQUENCE [LARGE SCALE GENOMIC DNA]</scope>
    <source>
        <strain evidence="10">cv. Shandingzi</strain>
        <tissue evidence="9">Leaves</tissue>
    </source>
</reference>
<gene>
    <name evidence="9" type="ORF">C1H46_006995</name>
</gene>
<evidence type="ECO:0000259" key="8">
    <source>
        <dbReference type="PROSITE" id="PS51366"/>
    </source>
</evidence>
<feature type="region of interest" description="Disordered" evidence="7">
    <location>
        <begin position="493"/>
        <end position="549"/>
    </location>
</feature>
<evidence type="ECO:0000256" key="4">
    <source>
        <dbReference type="ARBA" id="ARBA00022845"/>
    </source>
</evidence>
<dbReference type="Pfam" id="PF02847">
    <property type="entry name" value="MA3"/>
    <property type="match status" value="1"/>
</dbReference>
<feature type="region of interest" description="Disordered" evidence="7">
    <location>
        <begin position="278"/>
        <end position="322"/>
    </location>
</feature>
<accession>A0A540N8G2</accession>
<dbReference type="AlphaFoldDB" id="A0A540N8G2"/>
<keyword evidence="5" id="KW-0508">mRNA splicing</keyword>
<keyword evidence="4" id="KW-0810">Translation regulation</keyword>
<evidence type="ECO:0000313" key="10">
    <source>
        <dbReference type="Proteomes" id="UP000315295"/>
    </source>
</evidence>
<feature type="compositionally biased region" description="Acidic residues" evidence="7">
    <location>
        <begin position="496"/>
        <end position="510"/>
    </location>
</feature>
<dbReference type="PROSITE" id="PS51366">
    <property type="entry name" value="MI"/>
    <property type="match status" value="1"/>
</dbReference>
<dbReference type="Gene3D" id="1.25.40.180">
    <property type="match status" value="2"/>
</dbReference>
<evidence type="ECO:0000256" key="5">
    <source>
        <dbReference type="ARBA" id="ARBA00023187"/>
    </source>
</evidence>
<feature type="region of interest" description="Disordered" evidence="7">
    <location>
        <begin position="1"/>
        <end position="33"/>
    </location>
</feature>
<evidence type="ECO:0000313" key="9">
    <source>
        <dbReference type="EMBL" id="TQE07342.1"/>
    </source>
</evidence>
<dbReference type="Proteomes" id="UP000315295">
    <property type="component" value="Unassembled WGS sequence"/>
</dbReference>
<dbReference type="GO" id="GO:0000398">
    <property type="term" value="P:mRNA splicing, via spliceosome"/>
    <property type="evidence" value="ECO:0007669"/>
    <property type="project" value="TreeGrafter"/>
</dbReference>
<dbReference type="GO" id="GO:0003723">
    <property type="term" value="F:RNA binding"/>
    <property type="evidence" value="ECO:0007669"/>
    <property type="project" value="TreeGrafter"/>
</dbReference>
<keyword evidence="3" id="KW-0507">mRNA processing</keyword>
<feature type="compositionally biased region" description="Polar residues" evidence="7">
    <location>
        <begin position="540"/>
        <end position="549"/>
    </location>
</feature>
<feature type="compositionally biased region" description="Basic residues" evidence="7">
    <location>
        <begin position="514"/>
        <end position="523"/>
    </location>
</feature>
<dbReference type="InterPro" id="IPR016024">
    <property type="entry name" value="ARM-type_fold"/>
</dbReference>
<dbReference type="PANTHER" id="PTHR18034:SF3">
    <property type="entry name" value="PRE-MRNA-SPLICING FACTOR CWC22 HOMOLOG"/>
    <property type="match status" value="1"/>
</dbReference>
<dbReference type="STRING" id="106549.A0A540N8G2"/>
<dbReference type="InterPro" id="IPR003891">
    <property type="entry name" value="Initiation_fac_eIF4g_MI"/>
</dbReference>
<protein>
    <recommendedName>
        <fullName evidence="8">MI domain-containing protein</fullName>
    </recommendedName>
</protein>
<evidence type="ECO:0000256" key="1">
    <source>
        <dbReference type="ARBA" id="ARBA00004123"/>
    </source>
</evidence>
<organism evidence="9 10">
    <name type="scientific">Malus baccata</name>
    <name type="common">Siberian crab apple</name>
    <name type="synonym">Pyrus baccata</name>
    <dbReference type="NCBI Taxonomy" id="106549"/>
    <lineage>
        <taxon>Eukaryota</taxon>
        <taxon>Viridiplantae</taxon>
        <taxon>Streptophyta</taxon>
        <taxon>Embryophyta</taxon>
        <taxon>Tracheophyta</taxon>
        <taxon>Spermatophyta</taxon>
        <taxon>Magnoliopsida</taxon>
        <taxon>eudicotyledons</taxon>
        <taxon>Gunneridae</taxon>
        <taxon>Pentapetalae</taxon>
        <taxon>rosids</taxon>
        <taxon>fabids</taxon>
        <taxon>Rosales</taxon>
        <taxon>Rosaceae</taxon>
        <taxon>Amygdaloideae</taxon>
        <taxon>Maleae</taxon>
        <taxon>Malus</taxon>
    </lineage>
</organism>
<evidence type="ECO:0000256" key="2">
    <source>
        <dbReference type="ARBA" id="ARBA00006856"/>
    </source>
</evidence>
<dbReference type="EMBL" id="VIEB01000087">
    <property type="protein sequence ID" value="TQE07342.1"/>
    <property type="molecule type" value="Genomic_DNA"/>
</dbReference>
<dbReference type="SUPFAM" id="SSF48371">
    <property type="entry name" value="ARM repeat"/>
    <property type="match status" value="1"/>
</dbReference>
<evidence type="ECO:0000256" key="7">
    <source>
        <dbReference type="SAM" id="MobiDB-lite"/>
    </source>
</evidence>
<dbReference type="GO" id="GO:0071013">
    <property type="term" value="C:catalytic step 2 spliceosome"/>
    <property type="evidence" value="ECO:0007669"/>
    <property type="project" value="TreeGrafter"/>
</dbReference>